<reference evidence="2 4" key="1">
    <citation type="submission" date="2015-03" db="EMBL/GenBank/DDBJ databases">
        <authorList>
            <person name="Hassan Y.I."/>
            <person name="Lepp D."/>
            <person name="Zhou T."/>
        </authorList>
    </citation>
    <scope>NUCLEOTIDE SEQUENCE [LARGE SCALE GENOMIC DNA]</scope>
    <source>
        <strain evidence="2 4">DSM 17137</strain>
    </source>
</reference>
<dbReference type="AlphaFoldDB" id="A0A0F5LJY0"/>
<evidence type="ECO:0000313" key="3">
    <source>
        <dbReference type="EMBL" id="SHE46388.1"/>
    </source>
</evidence>
<organism evidence="2 4">
    <name type="scientific">Devosia limi DSM 17137</name>
    <dbReference type="NCBI Taxonomy" id="1121477"/>
    <lineage>
        <taxon>Bacteria</taxon>
        <taxon>Pseudomonadati</taxon>
        <taxon>Pseudomonadota</taxon>
        <taxon>Alphaproteobacteria</taxon>
        <taxon>Hyphomicrobiales</taxon>
        <taxon>Devosiaceae</taxon>
        <taxon>Devosia</taxon>
    </lineage>
</organism>
<dbReference type="Proteomes" id="UP000184533">
    <property type="component" value="Unassembled WGS sequence"/>
</dbReference>
<feature type="chain" id="PRO_5015038236" evidence="1">
    <location>
        <begin position="24"/>
        <end position="115"/>
    </location>
</feature>
<gene>
    <name evidence="3" type="ORF">SAMN02745223_00452</name>
    <name evidence="2" type="ORF">VW29_15885</name>
</gene>
<evidence type="ECO:0000313" key="2">
    <source>
        <dbReference type="EMBL" id="KKB82638.1"/>
    </source>
</evidence>
<reference evidence="3 5" key="2">
    <citation type="submission" date="2016-11" db="EMBL/GenBank/DDBJ databases">
        <authorList>
            <person name="Jaros S."/>
            <person name="Januszkiewicz K."/>
            <person name="Wedrychowicz H."/>
        </authorList>
    </citation>
    <scope>NUCLEOTIDE SEQUENCE [LARGE SCALE GENOMIC DNA]</scope>
    <source>
        <strain evidence="3 5">DSM 17137</strain>
    </source>
</reference>
<dbReference type="PATRIC" id="fig|1121477.3.peg.4350"/>
<evidence type="ECO:0000256" key="1">
    <source>
        <dbReference type="SAM" id="SignalP"/>
    </source>
</evidence>
<dbReference type="Proteomes" id="UP000033608">
    <property type="component" value="Unassembled WGS sequence"/>
</dbReference>
<dbReference type="OrthoDB" id="7950722at2"/>
<evidence type="ECO:0000313" key="4">
    <source>
        <dbReference type="Proteomes" id="UP000033608"/>
    </source>
</evidence>
<keyword evidence="4" id="KW-1185">Reference proteome</keyword>
<evidence type="ECO:0000313" key="5">
    <source>
        <dbReference type="Proteomes" id="UP000184533"/>
    </source>
</evidence>
<feature type="signal peptide" evidence="1">
    <location>
        <begin position="1"/>
        <end position="23"/>
    </location>
</feature>
<dbReference type="RefSeq" id="WP_046136267.1">
    <property type="nucleotide sequence ID" value="NZ_FQVC01000001.1"/>
</dbReference>
<protein>
    <submittedName>
        <fullName evidence="2">Uncharacterized protein</fullName>
    </submittedName>
</protein>
<name>A0A0F5LJY0_9HYPH</name>
<dbReference type="EMBL" id="FQVC01000001">
    <property type="protein sequence ID" value="SHE46388.1"/>
    <property type="molecule type" value="Genomic_DNA"/>
</dbReference>
<proteinExistence type="predicted"/>
<accession>A0A0F5LJY0</accession>
<keyword evidence="1" id="KW-0732">Signal</keyword>
<dbReference type="PROSITE" id="PS51257">
    <property type="entry name" value="PROKAR_LIPOPROTEIN"/>
    <property type="match status" value="1"/>
</dbReference>
<sequence>MGMIRSTALAAVLVAALTLPAMAQFPPPGIYACVDAAGNAFGTLTLFVAGDYDFTSSVIPSGKGQLASAGPSVNSISGPLADIHLTGSFATGERGEAVFIFASDKGALQCALPPE</sequence>
<dbReference type="EMBL" id="LAJF01000094">
    <property type="protein sequence ID" value="KKB82638.1"/>
    <property type="molecule type" value="Genomic_DNA"/>
</dbReference>